<evidence type="ECO:0000313" key="3">
    <source>
        <dbReference type="Proteomes" id="UP001240250"/>
    </source>
</evidence>
<protein>
    <submittedName>
        <fullName evidence="2">PadR family transcriptional regulator PadR</fullName>
    </submittedName>
</protein>
<dbReference type="PANTHER" id="PTHR33169">
    <property type="entry name" value="PADR-FAMILY TRANSCRIPTIONAL REGULATOR"/>
    <property type="match status" value="1"/>
</dbReference>
<sequence length="127" mass="13633">MPTRSRAEDTPGTAAPADWPSDWLRGVLTLCVLRVLTAGATYGYEIAQRLAAAGLGEIKGGTLYPLLARLHAAGLVEEEWRPGDGGPGRKYYALTAAGRTHLHDEGARWSRFAALTQMFVTTPEVAP</sequence>
<accession>A0ABU0GK22</accession>
<dbReference type="SUPFAM" id="SSF46785">
    <property type="entry name" value="Winged helix' DNA-binding domain"/>
    <property type="match status" value="1"/>
</dbReference>
<reference evidence="2 3" key="1">
    <citation type="submission" date="2023-07" db="EMBL/GenBank/DDBJ databases">
        <title>Sequencing the genomes of 1000 actinobacteria strains.</title>
        <authorList>
            <person name="Klenk H.-P."/>
        </authorList>
    </citation>
    <scope>NUCLEOTIDE SEQUENCE [LARGE SCALE GENOMIC DNA]</scope>
    <source>
        <strain evidence="2 3">DSM 14785</strain>
    </source>
</reference>
<feature type="domain" description="Transcription regulator PadR N-terminal" evidence="1">
    <location>
        <begin position="32"/>
        <end position="103"/>
    </location>
</feature>
<evidence type="ECO:0000313" key="2">
    <source>
        <dbReference type="EMBL" id="MDQ0425715.1"/>
    </source>
</evidence>
<dbReference type="PANTHER" id="PTHR33169:SF14">
    <property type="entry name" value="TRANSCRIPTIONAL REGULATOR RV3488"/>
    <property type="match status" value="1"/>
</dbReference>
<keyword evidence="3" id="KW-1185">Reference proteome</keyword>
<dbReference type="Proteomes" id="UP001240250">
    <property type="component" value="Unassembled WGS sequence"/>
</dbReference>
<dbReference type="InterPro" id="IPR036388">
    <property type="entry name" value="WH-like_DNA-bd_sf"/>
</dbReference>
<proteinExistence type="predicted"/>
<dbReference type="Pfam" id="PF03551">
    <property type="entry name" value="PadR"/>
    <property type="match status" value="1"/>
</dbReference>
<dbReference type="InterPro" id="IPR005149">
    <property type="entry name" value="Tscrpt_reg_PadR_N"/>
</dbReference>
<evidence type="ECO:0000259" key="1">
    <source>
        <dbReference type="Pfam" id="PF03551"/>
    </source>
</evidence>
<dbReference type="RefSeq" id="WP_070319785.1">
    <property type="nucleotide sequence ID" value="NZ_JAUSVM010000001.1"/>
</dbReference>
<dbReference type="Gene3D" id="1.10.10.10">
    <property type="entry name" value="Winged helix-like DNA-binding domain superfamily/Winged helix DNA-binding domain"/>
    <property type="match status" value="1"/>
</dbReference>
<dbReference type="InterPro" id="IPR052509">
    <property type="entry name" value="Metal_resp_DNA-bind_regulator"/>
</dbReference>
<name>A0ABU0GK22_9CELL</name>
<dbReference type="InterPro" id="IPR036390">
    <property type="entry name" value="WH_DNA-bd_sf"/>
</dbReference>
<organism evidence="2 3">
    <name type="scientific">Cellulomonas iranensis</name>
    <dbReference type="NCBI Taxonomy" id="76862"/>
    <lineage>
        <taxon>Bacteria</taxon>
        <taxon>Bacillati</taxon>
        <taxon>Actinomycetota</taxon>
        <taxon>Actinomycetes</taxon>
        <taxon>Micrococcales</taxon>
        <taxon>Cellulomonadaceae</taxon>
        <taxon>Cellulomonas</taxon>
    </lineage>
</organism>
<gene>
    <name evidence="2" type="ORF">JO380_002096</name>
</gene>
<comment type="caution">
    <text evidence="2">The sequence shown here is derived from an EMBL/GenBank/DDBJ whole genome shotgun (WGS) entry which is preliminary data.</text>
</comment>
<dbReference type="EMBL" id="JAUSVM010000001">
    <property type="protein sequence ID" value="MDQ0425715.1"/>
    <property type="molecule type" value="Genomic_DNA"/>
</dbReference>